<dbReference type="EMBL" id="FOAF01000001">
    <property type="protein sequence ID" value="SEL07174.1"/>
    <property type="molecule type" value="Genomic_DNA"/>
</dbReference>
<proteinExistence type="predicted"/>
<dbReference type="Gene3D" id="3.40.630.40">
    <property type="entry name" value="Zn-dependent exopeptidases"/>
    <property type="match status" value="1"/>
</dbReference>
<accession>A0A1H7M7J8</accession>
<evidence type="ECO:0000313" key="2">
    <source>
        <dbReference type="Proteomes" id="UP000199421"/>
    </source>
</evidence>
<dbReference type="OrthoDB" id="9785840at2"/>
<dbReference type="Proteomes" id="UP000199421">
    <property type="component" value="Unassembled WGS sequence"/>
</dbReference>
<keyword evidence="2" id="KW-1185">Reference proteome</keyword>
<keyword evidence="1" id="KW-0378">Hydrolase</keyword>
<gene>
    <name evidence="1" type="ORF">SAMN05661044_01895</name>
</gene>
<reference evidence="2" key="1">
    <citation type="submission" date="2016-10" db="EMBL/GenBank/DDBJ databases">
        <authorList>
            <person name="Varghese N."/>
            <person name="Submissions S."/>
        </authorList>
    </citation>
    <scope>NUCLEOTIDE SEQUENCE [LARGE SCALE GENOMIC DNA]</scope>
    <source>
        <strain evidence="2">DSM 18733</strain>
    </source>
</reference>
<evidence type="ECO:0000313" key="1">
    <source>
        <dbReference type="EMBL" id="SEL07174.1"/>
    </source>
</evidence>
<dbReference type="InterPro" id="IPR007709">
    <property type="entry name" value="N-FG_amidohydro"/>
</dbReference>
<dbReference type="STRING" id="407022.SAMN05661044_01895"/>
<dbReference type="SUPFAM" id="SSF53187">
    <property type="entry name" value="Zn-dependent exopeptidases"/>
    <property type="match status" value="1"/>
</dbReference>
<name>A0A1H7M7J8_OLID1</name>
<protein>
    <submittedName>
        <fullName evidence="1">N-formylglutamate amidohydrolase</fullName>
    </submittedName>
</protein>
<dbReference type="GO" id="GO:0016787">
    <property type="term" value="F:hydrolase activity"/>
    <property type="evidence" value="ECO:0007669"/>
    <property type="project" value="UniProtKB-KW"/>
</dbReference>
<dbReference type="Pfam" id="PF05013">
    <property type="entry name" value="FGase"/>
    <property type="match status" value="1"/>
</dbReference>
<dbReference type="AlphaFoldDB" id="A0A1H7M7J8"/>
<organism evidence="1 2">
    <name type="scientific">Olivibacter domesticus</name>
    <name type="common">Pseudosphingobacterium domesticum</name>
    <dbReference type="NCBI Taxonomy" id="407022"/>
    <lineage>
        <taxon>Bacteria</taxon>
        <taxon>Pseudomonadati</taxon>
        <taxon>Bacteroidota</taxon>
        <taxon>Sphingobacteriia</taxon>
        <taxon>Sphingobacteriales</taxon>
        <taxon>Sphingobacteriaceae</taxon>
        <taxon>Olivibacter</taxon>
    </lineage>
</organism>
<dbReference type="RefSeq" id="WP_093322701.1">
    <property type="nucleotide sequence ID" value="NZ_FOAF01000001.1"/>
</dbReference>
<sequence length="263" mass="30720">MEDRLLIKARNSPIIATAIHDGHFIPKEFLDNMSLEEHERSHEEDPYTGFMADLPVNTVIAENSRFLADLNRPRNKCIYKTPDDAWGLTVWKQPLSTQKEQQLLDYYDTFYTKIKQLLENIINQHGCLLVLDIHTYNYRRQNPQEKASKQQNPEINIGTKNNLPHARALIDTFIDFLSQSKIYGHRPDVRENIKFQGGEFSKWIANYYGQYGCVLSIEFKKTFMDEWTGRANIKHLMDIQATLKDSIPLLKKELKKFKSLTAL</sequence>